<comment type="similarity">
    <text evidence="1">Belongs to the LytR/CpsA/Psr (LCP) family.</text>
</comment>
<protein>
    <submittedName>
        <fullName evidence="5">LytR family transcriptional attenuator</fullName>
    </submittedName>
</protein>
<dbReference type="Gene3D" id="3.30.70.2390">
    <property type="match status" value="1"/>
</dbReference>
<dbReference type="InterPro" id="IPR004474">
    <property type="entry name" value="LytR_CpsA_psr"/>
</dbReference>
<evidence type="ECO:0000256" key="2">
    <source>
        <dbReference type="SAM" id="Phobius"/>
    </source>
</evidence>
<evidence type="ECO:0000256" key="1">
    <source>
        <dbReference type="ARBA" id="ARBA00006068"/>
    </source>
</evidence>
<keyword evidence="6" id="KW-1185">Reference proteome</keyword>
<keyword evidence="2" id="KW-0812">Transmembrane</keyword>
<dbReference type="Pfam" id="PF13399">
    <property type="entry name" value="LytR_C"/>
    <property type="match status" value="1"/>
</dbReference>
<evidence type="ECO:0000313" key="6">
    <source>
        <dbReference type="Proteomes" id="UP000295325"/>
    </source>
</evidence>
<proteinExistence type="inferred from homology"/>
<evidence type="ECO:0000259" key="4">
    <source>
        <dbReference type="Pfam" id="PF13399"/>
    </source>
</evidence>
<dbReference type="NCBIfam" id="TIGR00350">
    <property type="entry name" value="lytR_cpsA_psr"/>
    <property type="match status" value="1"/>
</dbReference>
<organism evidence="5 6">
    <name type="scientific">Fonticella tunisiensis</name>
    <dbReference type="NCBI Taxonomy" id="1096341"/>
    <lineage>
        <taxon>Bacteria</taxon>
        <taxon>Bacillati</taxon>
        <taxon>Bacillota</taxon>
        <taxon>Clostridia</taxon>
        <taxon>Eubacteriales</taxon>
        <taxon>Clostridiaceae</taxon>
        <taxon>Fonticella</taxon>
    </lineage>
</organism>
<dbReference type="RefSeq" id="WP_166636370.1">
    <property type="nucleotide sequence ID" value="NZ_SOAZ01000008.1"/>
</dbReference>
<dbReference type="EMBL" id="SOAZ01000008">
    <property type="protein sequence ID" value="TDT61217.1"/>
    <property type="molecule type" value="Genomic_DNA"/>
</dbReference>
<reference evidence="5 6" key="1">
    <citation type="submission" date="2019-03" db="EMBL/GenBank/DDBJ databases">
        <title>Genomic Encyclopedia of Type Strains, Phase IV (KMG-IV): sequencing the most valuable type-strain genomes for metagenomic binning, comparative biology and taxonomic classification.</title>
        <authorList>
            <person name="Goeker M."/>
        </authorList>
    </citation>
    <scope>NUCLEOTIDE SEQUENCE [LARGE SCALE GENOMIC DNA]</scope>
    <source>
        <strain evidence="5 6">DSM 24455</strain>
    </source>
</reference>
<keyword evidence="2" id="KW-1133">Transmembrane helix</keyword>
<dbReference type="PANTHER" id="PTHR33392">
    <property type="entry name" value="POLYISOPRENYL-TEICHOIC ACID--PEPTIDOGLYCAN TEICHOIC ACID TRANSFERASE TAGU"/>
    <property type="match status" value="1"/>
</dbReference>
<dbReference type="InterPro" id="IPR050922">
    <property type="entry name" value="LytR/CpsA/Psr_CW_biosynth"/>
</dbReference>
<gene>
    <name evidence="5" type="ORF">EDD71_108119</name>
</gene>
<evidence type="ECO:0000313" key="5">
    <source>
        <dbReference type="EMBL" id="TDT61217.1"/>
    </source>
</evidence>
<dbReference type="PANTHER" id="PTHR33392:SF6">
    <property type="entry name" value="POLYISOPRENYL-TEICHOIC ACID--PEPTIDOGLYCAN TEICHOIC ACID TRANSFERASE TAGU"/>
    <property type="match status" value="1"/>
</dbReference>
<dbReference type="Proteomes" id="UP000295325">
    <property type="component" value="Unassembled WGS sequence"/>
</dbReference>
<keyword evidence="2" id="KW-0472">Membrane</keyword>
<dbReference type="InterPro" id="IPR027381">
    <property type="entry name" value="LytR/CpsA/Psr_C"/>
</dbReference>
<feature type="domain" description="Cell envelope-related transcriptional attenuator" evidence="3">
    <location>
        <begin position="80"/>
        <end position="231"/>
    </location>
</feature>
<dbReference type="Gene3D" id="3.40.630.190">
    <property type="entry name" value="LCP protein"/>
    <property type="match status" value="1"/>
</dbReference>
<dbReference type="Pfam" id="PF03816">
    <property type="entry name" value="LytR_cpsA_psr"/>
    <property type="match status" value="1"/>
</dbReference>
<evidence type="ECO:0000259" key="3">
    <source>
        <dbReference type="Pfam" id="PF03816"/>
    </source>
</evidence>
<accession>A0A4V3EU12</accession>
<feature type="transmembrane region" description="Helical" evidence="2">
    <location>
        <begin position="16"/>
        <end position="36"/>
    </location>
</feature>
<name>A0A4V3EU12_9CLOT</name>
<dbReference type="AlphaFoldDB" id="A0A4V3EU12"/>
<feature type="domain" description="LytR/CpsA/Psr regulator C-terminal" evidence="4">
    <location>
        <begin position="321"/>
        <end position="405"/>
    </location>
</feature>
<sequence length="408" mass="46370">MEKSRTARNKNKKRNFISIFFLIVLGLSLIFFAYGYNILRGFSRDSIQPKKVKFSDPVNILILGVDAGDYNNKSQNNPKRSDTMLLIRYVPKNDKVFMLSIPRDTRVNINGHAAKINSAHAVGGPKTAIEAVEKLLGIEINYYVRIDYEGFRKCIDAIGGIDVIIPRNMDYDANDIHIHFKKGEKIHLDGKGAEAFVRWRKNNDGSGYEMGDLGRQETQQEFILKIIEKLKTPSGIIRFPLLMNTVSKYIKTNLEPEDILIYALKLKNIDVSKIERKMLQGEPQYIGGVSYFIYNGEKNVEYLKNFRGGISTDKVEIDRSDIKVTVLNAAGESGLASKYKDELIKMGYKIVETGNYPRKINTSMIRDYSLKDYGHIVQRDLNFGNVIKMKENSGESEVVVILGRDSVK</sequence>
<comment type="caution">
    <text evidence="5">The sequence shown here is derived from an EMBL/GenBank/DDBJ whole genome shotgun (WGS) entry which is preliminary data.</text>
</comment>